<organism evidence="2 3">
    <name type="scientific">Pyxidicoccus fallax</name>
    <dbReference type="NCBI Taxonomy" id="394095"/>
    <lineage>
        <taxon>Bacteria</taxon>
        <taxon>Pseudomonadati</taxon>
        <taxon>Myxococcota</taxon>
        <taxon>Myxococcia</taxon>
        <taxon>Myxococcales</taxon>
        <taxon>Cystobacterineae</taxon>
        <taxon>Myxococcaceae</taxon>
        <taxon>Pyxidicoccus</taxon>
    </lineage>
</organism>
<protein>
    <submittedName>
        <fullName evidence="2">Uncharacterized protein</fullName>
    </submittedName>
</protein>
<evidence type="ECO:0000313" key="3">
    <source>
        <dbReference type="Proteomes" id="UP000518300"/>
    </source>
</evidence>
<reference evidence="2 3" key="1">
    <citation type="submission" date="2020-04" db="EMBL/GenBank/DDBJ databases">
        <title>Draft genome of Pyxidicoccus fallax type strain.</title>
        <authorList>
            <person name="Whitworth D.E."/>
        </authorList>
    </citation>
    <scope>NUCLEOTIDE SEQUENCE [LARGE SCALE GENOMIC DNA]</scope>
    <source>
        <strain evidence="2 3">DSM 14698</strain>
    </source>
</reference>
<evidence type="ECO:0000256" key="1">
    <source>
        <dbReference type="SAM" id="MobiDB-lite"/>
    </source>
</evidence>
<comment type="caution">
    <text evidence="2">The sequence shown here is derived from an EMBL/GenBank/DDBJ whole genome shotgun (WGS) entry which is preliminary data.</text>
</comment>
<feature type="region of interest" description="Disordered" evidence="1">
    <location>
        <begin position="1822"/>
        <end position="1841"/>
    </location>
</feature>
<accession>A0A848LPM3</accession>
<evidence type="ECO:0000313" key="2">
    <source>
        <dbReference type="EMBL" id="NMO19619.1"/>
    </source>
</evidence>
<gene>
    <name evidence="2" type="ORF">HG543_32795</name>
</gene>
<sequence>MGIKRQFHLDEDKGVGHRQNIIEEKDGKLLRVFPVDNYEFPQEVKDRAREWHVLKVPLLGQQLIKEEQEPDWCGRTSASMVYNYFQLIKGGDPRQHYITHSRAGDPECHLDLRYPGGERAFLGPPYDDNLPKRGWTAFPSSNTYEIQSGKLPRGAENGPIPLPLNEIFPAQGPRPTGVGRILRYENPGDGEELGHLLPDSMRSEADAIKNSEERAQERFAHIIECLRANNPVVIYTGIGFRSQRHKVNPRHIIVISGYCILELGGERTLWLVTADPSTKVELAKTRLLAPKSESYVDLGAKLESHHALFRMRSGMLNEALKMKGFASFNLVRATAFFGKNPDALDTPYDRYLDHSATRGGRYLYRATKTEVPAEVVDSSFSKPRYSFPLRGSATSSHPWQCYYNNESLDTGIGGYYVLGLQRNLHGGVHLFPPPHLSLAPVSAVAPGYVVAARLPGEHSPSLVAGVAEALGNWPGFVLLRHELEERTPEDGKPTGKQGAFYTLYMHLRSPKYPAADALEQEAREEELDAYFKNVPWFQKLYQQRFGAWVSLSEEDKEAPPGTVRWAARPVDAGKNKLTEAGATASVQEHKVHGDKGAIATITVRTGNGQANWIYKPPPGNLQAAMKAMTTGKVVTFDEPFFPVKTGDLLGYAGPLPGQQATSQVSFPIPADPEVPGRRKQFSLRSGFLHFQLFCPQEEKENGIRLLSELVQKLKLVEGEPATFVEVKEDQEDNFLEVPEIETKLKTSLPKEDQGPFGEATADIFKAASTIQRSSRNYGALLASMLDQHTSFAPKVEKPDWSSPCCRFAYPMKLEVQAMYLPKPEQNTMVTGGRYELELCFEQEVDNAWVRMECPRGGCGGTDALGRKVCKPAILELDANKLASARDGIIPLLLKVPAMAERMTLKAKAGFFIEQSVSLLGADGQLLAQGITRRWRNVRLVQKNEWTSDNVQTVLEKVNKALGIETDEAAQKTVAEIAWCDPTKEAHIARIPPLSDKAPDAPKAKLFEAGGWLAPASKLENLHPVTGVWLLNVLDKQKRAWVRDEWAVPSFRQEDPRPLCAGWVAKQDARSVGDTATAVIIDEDFGYDAQNRVTLLARQDPHELVLAEGREFGPGGNLIQPVQTAFWGAWDLVVADTATPPQPLEPKAQPPFLTRTITVPRPKLQGEQAVGEPVTAERPQRLADGSWRWRLQFATPAPRELSGFILLRTATSEAGPGLPHPERVLPVTARSLVGVKAPAIDRLHFLFDERDGQKDFIVNLTPEGHQLYKTDAKLFLVDGHVRYRDCFKAMDIRLGWGLVKGLARLKAKGVDVKLASLGEDGHSCSLKPTAELKRYEAAGAKKLGVSSIGLVELVFDPVVCNESKALASWVFDEQRQTLLNSSITARENLLGPLKYAAYQKAYREGHGVKLHQGLAAAMWHVEKALTPKPGLIIERIDASGLSCIIDASAKGAAGKVRAAAATGGFEVTEADPARKSRLRLTVNPSAETSVVTTFHPGRLFESVAQGDLEPGVDLFYWFDFVALNGQPFLYRSPGENSGEGDGALTLAEFEALKAKTSEPLHATHEGPGRYRKVALQGALTFLPAPRTGSCELEISVVARGAPEDLSRYTATFSRKAPKSKKWEPLKGFTKLRPEKLEVQGDGTAADWLLAARVPYPAKPVDGETEFKLELVATAGSDCEPRHLEVTGAYDFKPRWVGDLKVEQKGNTLVLSCHAEGVEVPVPGLTTKAAWNVAREFELVVTPDEVGSHLWSIKPKLSDHILYATPSHKPKRGGCDTQGDFVATVDVYALKPDVPYTFTLRRADKLPVRETVMPELSVTFTHVMEQPPLEPETSPRPRLHPAE</sequence>
<proteinExistence type="predicted"/>
<name>A0A848LPM3_9BACT</name>
<keyword evidence="3" id="KW-1185">Reference proteome</keyword>
<dbReference type="Proteomes" id="UP000518300">
    <property type="component" value="Unassembled WGS sequence"/>
</dbReference>
<dbReference type="EMBL" id="JABBJJ010000195">
    <property type="protein sequence ID" value="NMO19619.1"/>
    <property type="molecule type" value="Genomic_DNA"/>
</dbReference>
<dbReference type="RefSeq" id="WP_169348862.1">
    <property type="nucleotide sequence ID" value="NZ_JABBJJ010000195.1"/>
</dbReference>